<organism evidence="2 3">
    <name type="scientific">Emiliania huxleyi (strain CCMP1516)</name>
    <dbReference type="NCBI Taxonomy" id="280463"/>
    <lineage>
        <taxon>Eukaryota</taxon>
        <taxon>Haptista</taxon>
        <taxon>Haptophyta</taxon>
        <taxon>Prymnesiophyceae</taxon>
        <taxon>Isochrysidales</taxon>
        <taxon>Noelaerhabdaceae</taxon>
        <taxon>Emiliania</taxon>
    </lineage>
</organism>
<dbReference type="RefSeq" id="XP_005778094.1">
    <property type="nucleotide sequence ID" value="XM_005778037.1"/>
</dbReference>
<reference evidence="2" key="2">
    <citation type="submission" date="2024-10" db="UniProtKB">
        <authorList>
            <consortium name="EnsemblProtists"/>
        </authorList>
    </citation>
    <scope>IDENTIFICATION</scope>
</reference>
<dbReference type="EnsemblProtists" id="EOD10692">
    <property type="protein sequence ID" value="EOD10692"/>
    <property type="gene ID" value="EMIHUDRAFT_215482"/>
</dbReference>
<dbReference type="GeneID" id="17271210"/>
<evidence type="ECO:0000256" key="1">
    <source>
        <dbReference type="SAM" id="MobiDB-lite"/>
    </source>
</evidence>
<keyword evidence="3" id="KW-1185">Reference proteome</keyword>
<accession>A0A0D3IHF7</accession>
<dbReference type="EnsemblProtists" id="EOD25665">
    <property type="protein sequence ID" value="EOD25665"/>
    <property type="gene ID" value="EMIHUDRAFT_205733"/>
</dbReference>
<sequence length="346" mass="34656">MLQLCSSASLGLGLSPNACLLPHHPISGPALVEPDVFEEALTRSKTDDPRGALLRAPMRKPTAEAPSRPGPRKRRASAPVKMVADSPLCDAECAAELAAKAKAIAEASAPALESAVRAAPAVAGTAAQVAGTAATGLFKLGWKGVEVAAPVVVEGTKAAIPVVAEGAKAASRALEDPASLDLAGTLTSVELPTAGEVVEGTSGNTLLGHAPWVEAMPEPSRNAALGFLSSSFGVALIDAAPYAIGAAVLLAVAQAALASLKDAAAAALPPIAATVAAGLGAYAALQAGFVSLPDPAALAIPALAICGGSNYVGVHDVMCMWYPPWTFDVFDLLHALHPPKNAHGHS</sequence>
<dbReference type="RefSeq" id="XP_005763121.1">
    <property type="nucleotide sequence ID" value="XM_005763064.1"/>
</dbReference>
<name>A0A0D3IHF7_EMIH1</name>
<dbReference type="Proteomes" id="UP000013827">
    <property type="component" value="Unassembled WGS sequence"/>
</dbReference>
<dbReference type="HOGENOM" id="CLU_802738_0_0_1"/>
<evidence type="ECO:0000313" key="2">
    <source>
        <dbReference type="EnsemblProtists" id="EOD10692"/>
    </source>
</evidence>
<reference evidence="3" key="1">
    <citation type="journal article" date="2013" name="Nature">
        <title>Pan genome of the phytoplankton Emiliania underpins its global distribution.</title>
        <authorList>
            <person name="Read B.A."/>
            <person name="Kegel J."/>
            <person name="Klute M.J."/>
            <person name="Kuo A."/>
            <person name="Lefebvre S.C."/>
            <person name="Maumus F."/>
            <person name="Mayer C."/>
            <person name="Miller J."/>
            <person name="Monier A."/>
            <person name="Salamov A."/>
            <person name="Young J."/>
            <person name="Aguilar M."/>
            <person name="Claverie J.M."/>
            <person name="Frickenhaus S."/>
            <person name="Gonzalez K."/>
            <person name="Herman E.K."/>
            <person name="Lin Y.C."/>
            <person name="Napier J."/>
            <person name="Ogata H."/>
            <person name="Sarno A.F."/>
            <person name="Shmutz J."/>
            <person name="Schroeder D."/>
            <person name="de Vargas C."/>
            <person name="Verret F."/>
            <person name="von Dassow P."/>
            <person name="Valentin K."/>
            <person name="Van de Peer Y."/>
            <person name="Wheeler G."/>
            <person name="Dacks J.B."/>
            <person name="Delwiche C.F."/>
            <person name="Dyhrman S.T."/>
            <person name="Glockner G."/>
            <person name="John U."/>
            <person name="Richards T."/>
            <person name="Worden A.Z."/>
            <person name="Zhang X."/>
            <person name="Grigoriev I.V."/>
            <person name="Allen A.E."/>
            <person name="Bidle K."/>
            <person name="Borodovsky M."/>
            <person name="Bowler C."/>
            <person name="Brownlee C."/>
            <person name="Cock J.M."/>
            <person name="Elias M."/>
            <person name="Gladyshev V.N."/>
            <person name="Groth M."/>
            <person name="Guda C."/>
            <person name="Hadaegh A."/>
            <person name="Iglesias-Rodriguez M.D."/>
            <person name="Jenkins J."/>
            <person name="Jones B.M."/>
            <person name="Lawson T."/>
            <person name="Leese F."/>
            <person name="Lindquist E."/>
            <person name="Lobanov A."/>
            <person name="Lomsadze A."/>
            <person name="Malik S.B."/>
            <person name="Marsh M.E."/>
            <person name="Mackinder L."/>
            <person name="Mock T."/>
            <person name="Mueller-Roeber B."/>
            <person name="Pagarete A."/>
            <person name="Parker M."/>
            <person name="Probert I."/>
            <person name="Quesneville H."/>
            <person name="Raines C."/>
            <person name="Rensing S.A."/>
            <person name="Riano-Pachon D.M."/>
            <person name="Richier S."/>
            <person name="Rokitta S."/>
            <person name="Shiraiwa Y."/>
            <person name="Soanes D.M."/>
            <person name="van der Giezen M."/>
            <person name="Wahlund T.M."/>
            <person name="Williams B."/>
            <person name="Wilson W."/>
            <person name="Wolfe G."/>
            <person name="Wurch L.L."/>
        </authorList>
    </citation>
    <scope>NUCLEOTIDE SEQUENCE</scope>
</reference>
<dbReference type="KEGG" id="ehx:EMIHUDRAFT_215482"/>
<proteinExistence type="predicted"/>
<protein>
    <submittedName>
        <fullName evidence="2">Uncharacterized protein</fullName>
    </submittedName>
</protein>
<dbReference type="PaxDb" id="2903-EOD10692"/>
<feature type="region of interest" description="Disordered" evidence="1">
    <location>
        <begin position="42"/>
        <end position="79"/>
    </location>
</feature>
<dbReference type="KEGG" id="ehx:EMIHUDRAFT_205733"/>
<dbReference type="GeneID" id="17256795"/>
<dbReference type="AlphaFoldDB" id="A0A0D3IHF7"/>
<evidence type="ECO:0000313" key="3">
    <source>
        <dbReference type="Proteomes" id="UP000013827"/>
    </source>
</evidence>